<gene>
    <name evidence="1" type="ORF">FG383_14035</name>
</gene>
<dbReference type="GO" id="GO:0004519">
    <property type="term" value="F:endonuclease activity"/>
    <property type="evidence" value="ECO:0007669"/>
    <property type="project" value="UniProtKB-KW"/>
</dbReference>
<name>A0A544T2H9_9BACI</name>
<dbReference type="AlphaFoldDB" id="A0A544T2H9"/>
<evidence type="ECO:0000313" key="1">
    <source>
        <dbReference type="EMBL" id="TQR11648.1"/>
    </source>
</evidence>
<dbReference type="RefSeq" id="WP_142608021.1">
    <property type="nucleotide sequence ID" value="NZ_VDGG01000030.1"/>
</dbReference>
<dbReference type="OrthoDB" id="9811025at2"/>
<comment type="caution">
    <text evidence="1">The sequence shown here is derived from an EMBL/GenBank/DDBJ whole genome shotgun (WGS) entry which is preliminary data.</text>
</comment>
<reference evidence="1 2" key="1">
    <citation type="submission" date="2019-05" db="EMBL/GenBank/DDBJ databases">
        <title>Psychrobacillus vulpis sp. nov., a new species isolated from feces of a red fox that inhabits in The Tablas de Daimiel Natural Park, Albacete, Spain.</title>
        <authorList>
            <person name="Rodriguez M."/>
            <person name="Reina J.C."/>
            <person name="Bejar V."/>
            <person name="Llamas I."/>
        </authorList>
    </citation>
    <scope>NUCLEOTIDE SEQUENCE [LARGE SCALE GENOMIC DNA]</scope>
    <source>
        <strain evidence="1 2">NHI-2</strain>
    </source>
</reference>
<accession>A0A544T2H9</accession>
<dbReference type="Pfam" id="PF09563">
    <property type="entry name" value="RE_LlaJI"/>
    <property type="match status" value="1"/>
</dbReference>
<keyword evidence="1" id="KW-0378">Hydrolase</keyword>
<protein>
    <submittedName>
        <fullName evidence="1">LlaJI family restriction endonuclease</fullName>
    </submittedName>
</protein>
<keyword evidence="1" id="KW-0540">Nuclease</keyword>
<evidence type="ECO:0000313" key="2">
    <source>
        <dbReference type="Proteomes" id="UP000318937"/>
    </source>
</evidence>
<dbReference type="EMBL" id="VDGG01000030">
    <property type="protein sequence ID" value="TQR11648.1"/>
    <property type="molecule type" value="Genomic_DNA"/>
</dbReference>
<proteinExistence type="predicted"/>
<dbReference type="InterPro" id="IPR018579">
    <property type="entry name" value="Restrct_endonuc_II_LlaJI"/>
</dbReference>
<organism evidence="1 2">
    <name type="scientific">Psychrobacillus soli</name>
    <dbReference type="NCBI Taxonomy" id="1543965"/>
    <lineage>
        <taxon>Bacteria</taxon>
        <taxon>Bacillati</taxon>
        <taxon>Bacillota</taxon>
        <taxon>Bacilli</taxon>
        <taxon>Bacillales</taxon>
        <taxon>Bacillaceae</taxon>
        <taxon>Psychrobacillus</taxon>
    </lineage>
</organism>
<keyword evidence="2" id="KW-1185">Reference proteome</keyword>
<sequence length="420" mass="49841">MEPIFFTEHITVRNNLNLKNSYEYRDFFEVRNGLITFKMCGFTVIDDHFITVLPKGVLDKRDVLSDEEKAKILLKVLMKYDKNAVKKDNLQYGTNRENESQNLFSSILEIIRDFKQHGIITKHFLKRETNGSGKIRWAKTFKLTTPYEVNGELIYLDLSTEKKLKNLSEEITMIHWLILKEIEYCFGWLVDFKVQSPALQFKKLNTIKAKAILKRAMGLTFNKHEFSRYKLLYDYVSKDYLKRSKNNSDKKLLYAFKFDMVWEEMCKKVFAHQEKLMEEVPKYRWMIREEREEYRYQIPDILIEDFDRNLFIVDAKYYSFNIDGTNSLPGGPDMGKQLLYLQSLESVKKFNKLYNIFVVPASIQNEVMTHYATGYLDNKVLKERFDCIYTLQLDCITAMQDYLKGKSILKDELLNVVKSI</sequence>
<dbReference type="Proteomes" id="UP000318937">
    <property type="component" value="Unassembled WGS sequence"/>
</dbReference>
<keyword evidence="1" id="KW-0255">Endonuclease</keyword>